<dbReference type="OMA" id="YEWLWPK"/>
<reference evidence="2 3" key="1">
    <citation type="journal article" date="2007" name="PLoS Pathog.">
        <title>Genome sequence of Babesia bovis and comparative analysis of apicomplexan hemoprotozoa.</title>
        <authorList>
            <person name="Brayton K.A."/>
            <person name="Lau A.O.T."/>
            <person name="Herndon D.R."/>
            <person name="Hannick L."/>
            <person name="Kappmeyer L.S."/>
            <person name="Berens S.J."/>
            <person name="Bidwell S.L."/>
            <person name="Brown W.C."/>
            <person name="Crabtree J."/>
            <person name="Fadrosh D."/>
            <person name="Feldblum T."/>
            <person name="Forberger H.A."/>
            <person name="Haas B.J."/>
            <person name="Howell J.M."/>
            <person name="Khouri H."/>
            <person name="Koo H."/>
            <person name="Mann D.J."/>
            <person name="Norimine J."/>
            <person name="Paulsen I.T."/>
            <person name="Radune D."/>
            <person name="Ren Q."/>
            <person name="Smith R.K. Jr."/>
            <person name="Suarez C.E."/>
            <person name="White O."/>
            <person name="Wortman J.R."/>
            <person name="Knowles D.P. Jr."/>
            <person name="McElwain T.F."/>
            <person name="Nene V.M."/>
        </authorList>
    </citation>
    <scope>NUCLEOTIDE SEQUENCE [LARGE SCALE GENOMIC DNA]</scope>
    <source>
        <strain evidence="2">T2Bo</strain>
    </source>
</reference>
<feature type="compositionally biased region" description="Basic residues" evidence="1">
    <location>
        <begin position="1"/>
        <end position="14"/>
    </location>
</feature>
<protein>
    <submittedName>
        <fullName evidence="2">Uncharacterized protein</fullName>
    </submittedName>
</protein>
<feature type="compositionally biased region" description="Basic and acidic residues" evidence="1">
    <location>
        <begin position="38"/>
        <end position="49"/>
    </location>
</feature>
<name>A7AW13_BABBO</name>
<dbReference type="RefSeq" id="XP_001608809.1">
    <property type="nucleotide sequence ID" value="XM_001608759.1"/>
</dbReference>
<keyword evidence="3" id="KW-1185">Reference proteome</keyword>
<evidence type="ECO:0000256" key="1">
    <source>
        <dbReference type="SAM" id="MobiDB-lite"/>
    </source>
</evidence>
<sequence length="619" mass="71096">MRRPKGLKQRKRSKLSTTKLKNEQKRRRKIAKPRRPQTKKDDDTEKSQPKDQLLANFGIDLGFMGRDIYEWLWPKQRSVNRKSNKKKEMYLEKGGYLPVKKPILLDNSLNAGKSRRIGDVNENLCRYIVHNYAQERIADIYGRIGFHMRLNPRILAREAAALLGKFGINMLNPDAEDYGSNIQPDIMCLRRMKTKIYALLGCKLLKYHLLLLLRYIRLGIPPEIRDRYISDILTRGNVARACDQLCTEHESSKVISPKGRYSVTQDEALNLTYPERLDFQYHGYPYSVQPFTTMDSGFAPSNLVHPKVYERLGERSKTKLVYIQAALYPESALQIVKNIIRVAGYKCERDLLLDFCLGSKFGSRGARSFVSKLKEELISDRYLCKAAQLITGNTEPVSIHEALSTLREVSSVSGLVKRHIGSGRTLMPINTARMIFKRIRNRTPLEPRDMVLWDIMRKVLETKVPNAPRRIQKQARMEVLATDTYLSPYLDICLKNRGIDPAGLSEIRGNLQDMDYDKRKSTARAVRKHIRRLWIDSAKGSKCEMERLGMEIIDAMASAAGYGGLNNVIILVKMLSKPPANKHEARCRQPGPEFERSAKLEIKDFKYKNLDAYANIQSD</sequence>
<evidence type="ECO:0000313" key="2">
    <source>
        <dbReference type="EMBL" id="EDO05241.1"/>
    </source>
</evidence>
<dbReference type="GeneID" id="5477025"/>
<evidence type="ECO:0000313" key="3">
    <source>
        <dbReference type="Proteomes" id="UP000002173"/>
    </source>
</evidence>
<organism evidence="2 3">
    <name type="scientific">Babesia bovis</name>
    <dbReference type="NCBI Taxonomy" id="5865"/>
    <lineage>
        <taxon>Eukaryota</taxon>
        <taxon>Sar</taxon>
        <taxon>Alveolata</taxon>
        <taxon>Apicomplexa</taxon>
        <taxon>Aconoidasida</taxon>
        <taxon>Piroplasmida</taxon>
        <taxon>Babesiidae</taxon>
        <taxon>Babesia</taxon>
    </lineage>
</organism>
<comment type="caution">
    <text evidence="2">The sequence shown here is derived from an EMBL/GenBank/DDBJ whole genome shotgun (WGS) entry which is preliminary data.</text>
</comment>
<dbReference type="AlphaFoldDB" id="A7AW13"/>
<proteinExistence type="predicted"/>
<dbReference type="EMBL" id="AAXT01000005">
    <property type="protein sequence ID" value="EDO05241.1"/>
    <property type="molecule type" value="Genomic_DNA"/>
</dbReference>
<dbReference type="InParanoid" id="A7AW13"/>
<dbReference type="KEGG" id="bbo:BBOV_I001570"/>
<feature type="compositionally biased region" description="Basic residues" evidence="1">
    <location>
        <begin position="24"/>
        <end position="37"/>
    </location>
</feature>
<reference evidence="3" key="3">
    <citation type="journal article" date="2021" name="Int. J. Parasitol.">
        <title>Comparative analysis of gene expression between Babesia bovis blood stages and kinetes allowed by improved genome annotation.</title>
        <authorList>
            <person name="Ueti M.W."/>
            <person name="Johnson W.C."/>
            <person name="Kappmeyer L.S."/>
            <person name="Herndon D.R."/>
            <person name="Mousel M.R."/>
            <person name="Reif K.E."/>
            <person name="Taus N.S."/>
            <person name="Ifeonu O.O."/>
            <person name="Silva J.C."/>
            <person name="Suarez C.E."/>
            <person name="Brayton K.A."/>
        </authorList>
    </citation>
    <scope>NUCLEOTIDE SEQUENCE [LARGE SCALE GENOMIC DNA]</scope>
</reference>
<accession>A7AW13</accession>
<gene>
    <name evidence="2" type="ORF">BBOV_I001570</name>
</gene>
<reference evidence="3" key="2">
    <citation type="journal article" date="2020" name="Data Brief">
        <title>Transcriptome dataset of Babesia bovis life stages within vertebrate and invertebrate hosts.</title>
        <authorList>
            <person name="Ueti M.W."/>
            <person name="Johnson W.C."/>
            <person name="Kappmeyer L.S."/>
            <person name="Herndon D.R."/>
            <person name="Mousel M.R."/>
            <person name="Reif K.E."/>
            <person name="Taus N.S."/>
            <person name="Ifeonu O.O."/>
            <person name="Silva J.C."/>
            <person name="Suarez C.E."/>
            <person name="Brayton K.A."/>
        </authorList>
    </citation>
    <scope>NUCLEOTIDE SEQUENCE [LARGE SCALE GENOMIC DNA]</scope>
</reference>
<dbReference type="Proteomes" id="UP000002173">
    <property type="component" value="Unassembled WGS sequence"/>
</dbReference>
<dbReference type="eggNOG" id="ENOG502TN7P">
    <property type="taxonomic scope" value="Eukaryota"/>
</dbReference>
<feature type="region of interest" description="Disordered" evidence="1">
    <location>
        <begin position="1"/>
        <end position="49"/>
    </location>
</feature>
<dbReference type="VEuPathDB" id="PiroplasmaDB:BBOV_I001570"/>